<feature type="non-terminal residue" evidence="2">
    <location>
        <position position="191"/>
    </location>
</feature>
<evidence type="ECO:0000256" key="1">
    <source>
        <dbReference type="SAM" id="MobiDB-lite"/>
    </source>
</evidence>
<name>A0ABN9Y653_9DINO</name>
<gene>
    <name evidence="2" type="ORF">PCOR1329_LOCUS82836</name>
</gene>
<feature type="non-terminal residue" evidence="2">
    <location>
        <position position="1"/>
    </location>
</feature>
<feature type="region of interest" description="Disordered" evidence="1">
    <location>
        <begin position="47"/>
        <end position="134"/>
    </location>
</feature>
<evidence type="ECO:0000313" key="3">
    <source>
        <dbReference type="Proteomes" id="UP001189429"/>
    </source>
</evidence>
<feature type="compositionally biased region" description="Basic and acidic residues" evidence="1">
    <location>
        <begin position="1"/>
        <end position="21"/>
    </location>
</feature>
<dbReference type="EMBL" id="CAUYUJ010021948">
    <property type="protein sequence ID" value="CAK0908064.1"/>
    <property type="molecule type" value="Genomic_DNA"/>
</dbReference>
<dbReference type="Proteomes" id="UP001189429">
    <property type="component" value="Unassembled WGS sequence"/>
</dbReference>
<evidence type="ECO:0000313" key="2">
    <source>
        <dbReference type="EMBL" id="CAK0908064.1"/>
    </source>
</evidence>
<feature type="compositionally biased region" description="Low complexity" evidence="1">
    <location>
        <begin position="109"/>
        <end position="128"/>
    </location>
</feature>
<sequence length="191" mass="19959">VDCDRMKLAETDDSGELREFDLAPGENGTRAATLADSATWTSEITGAGFAAWKNPPAHKKPDEDLARADEEGEGEEGGAGAADEAEGPEEDDDADYIALGMKGTPPTPAAAKAKPAAAELPTAKPAAADPGKFADEKGRAFDYKTEQFDGAMHYKKSHSAGPRVKGGSQLISFGGVRCAASVEYRSEIGRQ</sequence>
<proteinExistence type="predicted"/>
<comment type="caution">
    <text evidence="2">The sequence shown here is derived from an EMBL/GenBank/DDBJ whole genome shotgun (WGS) entry which is preliminary data.</text>
</comment>
<reference evidence="2" key="1">
    <citation type="submission" date="2023-10" db="EMBL/GenBank/DDBJ databases">
        <authorList>
            <person name="Chen Y."/>
            <person name="Shah S."/>
            <person name="Dougan E. K."/>
            <person name="Thang M."/>
            <person name="Chan C."/>
        </authorList>
    </citation>
    <scope>NUCLEOTIDE SEQUENCE [LARGE SCALE GENOMIC DNA]</scope>
</reference>
<keyword evidence="3" id="KW-1185">Reference proteome</keyword>
<feature type="compositionally biased region" description="Basic and acidic residues" evidence="1">
    <location>
        <begin position="59"/>
        <end position="69"/>
    </location>
</feature>
<organism evidence="2 3">
    <name type="scientific">Prorocentrum cordatum</name>
    <dbReference type="NCBI Taxonomy" id="2364126"/>
    <lineage>
        <taxon>Eukaryota</taxon>
        <taxon>Sar</taxon>
        <taxon>Alveolata</taxon>
        <taxon>Dinophyceae</taxon>
        <taxon>Prorocentrales</taxon>
        <taxon>Prorocentraceae</taxon>
        <taxon>Prorocentrum</taxon>
    </lineage>
</organism>
<protein>
    <submittedName>
        <fullName evidence="2">Uncharacterized protein</fullName>
    </submittedName>
</protein>
<feature type="region of interest" description="Disordered" evidence="1">
    <location>
        <begin position="1"/>
        <end position="29"/>
    </location>
</feature>
<feature type="compositionally biased region" description="Acidic residues" evidence="1">
    <location>
        <begin position="83"/>
        <end position="95"/>
    </location>
</feature>
<accession>A0ABN9Y653</accession>